<accession>Q0W3T9</accession>
<evidence type="ECO:0000313" key="2">
    <source>
        <dbReference type="EMBL" id="CAJ36954.1"/>
    </source>
</evidence>
<dbReference type="SUPFAM" id="SSF49464">
    <property type="entry name" value="Carboxypeptidase regulatory domain-like"/>
    <property type="match status" value="1"/>
</dbReference>
<organism evidence="2 3">
    <name type="scientific">Methanocella arvoryzae (strain DSM 22066 / NBRC 105507 / MRE50)</name>
    <dbReference type="NCBI Taxonomy" id="351160"/>
    <lineage>
        <taxon>Archaea</taxon>
        <taxon>Methanobacteriati</taxon>
        <taxon>Methanobacteriota</taxon>
        <taxon>Stenosarchaea group</taxon>
        <taxon>Methanomicrobia</taxon>
        <taxon>Methanocellales</taxon>
        <taxon>Methanocellaceae</taxon>
        <taxon>Methanocella</taxon>
    </lineage>
</organism>
<dbReference type="InterPro" id="IPR017868">
    <property type="entry name" value="Filamin/ABP280_repeat-like"/>
</dbReference>
<keyword evidence="1" id="KW-0472">Membrane</keyword>
<dbReference type="eggNOG" id="arCOG02081">
    <property type="taxonomic scope" value="Archaea"/>
</dbReference>
<dbReference type="Gene3D" id="2.60.40.1120">
    <property type="entry name" value="Carboxypeptidase-like, regulatory domain"/>
    <property type="match status" value="1"/>
</dbReference>
<reference evidence="2 3" key="1">
    <citation type="journal article" date="2006" name="Science">
        <title>Genome of rice cluster I archaea -- the key methane producers in the rice rhizosphere.</title>
        <authorList>
            <person name="Erkel C."/>
            <person name="Kube M."/>
            <person name="Reinhardt R."/>
            <person name="Liesack W."/>
        </authorList>
    </citation>
    <scope>NUCLEOTIDE SEQUENCE [LARGE SCALE GENOMIC DNA]</scope>
    <source>
        <strain evidence="3">DSM 22066 / NBRC 105507 / MRE50</strain>
    </source>
</reference>
<feature type="transmembrane region" description="Helical" evidence="1">
    <location>
        <begin position="449"/>
        <end position="467"/>
    </location>
</feature>
<keyword evidence="3" id="KW-1185">Reference proteome</keyword>
<dbReference type="PROSITE" id="PS50194">
    <property type="entry name" value="FILAMIN_REPEAT"/>
    <property type="match status" value="1"/>
</dbReference>
<dbReference type="Proteomes" id="UP000000663">
    <property type="component" value="Chromosome"/>
</dbReference>
<keyword evidence="1" id="KW-0812">Transmembrane</keyword>
<keyword evidence="1" id="KW-1133">Transmembrane helix</keyword>
<protein>
    <recommendedName>
        <fullName evidence="4">Alpha-galactosidase NEW3 domain-containing protein</fullName>
    </recommendedName>
</protein>
<gene>
    <name evidence="2" type="ORF">RCIX1745</name>
</gene>
<proteinExistence type="predicted"/>
<evidence type="ECO:0000313" key="3">
    <source>
        <dbReference type="Proteomes" id="UP000000663"/>
    </source>
</evidence>
<dbReference type="KEGG" id="rci:RCIX1745"/>
<evidence type="ECO:0000256" key="1">
    <source>
        <dbReference type="SAM" id="Phobius"/>
    </source>
</evidence>
<dbReference type="InterPro" id="IPR008969">
    <property type="entry name" value="CarboxyPept-like_regulatory"/>
</dbReference>
<dbReference type="AlphaFoldDB" id="Q0W3T9"/>
<name>Q0W3T9_METAR</name>
<sequence length="472" mass="51871">MEPPEVPDIEIVPVVLIEGYVSEAPDIRDRPGVLIPVPNAQIYFIRNNIVFATATSNAVGFYSVAIPAGDYTVAAAAPGFQTLIREQTFRSTQTHDIGLTPIPFNGFVPYALYPVLETSPGREFDCTIVVENFQIIDQMVTFTAVTPPEWQAWFPLGEAMMVRTGDSNEMIFRMKYTGKQQGAHTIKVVVNGGAYFAEIPVIVVVKDLPFESMDFYATSPEKYIKPGNTADFILYVENKYAQDKLMNIRVDDIPPNWSATTGNGTELFIPDGKITQTHFYVYVPAETPPGNYTVNVTLCGDGIQSNTLTLKLRVEADPLYDAIIKSHNRSPEGYPEFNVSTGTAFDIPVRIYNSWTFPVNIQASALIADNWPYYIDGVPGGRVKISPGKAQEFTIRTMVPNGTYGTFPIKVYLESPGRDMTLTGSIVVPAPEPSPTPELPATHGWEGPALTGITAGAILFTIAASLLRKMKF</sequence>
<dbReference type="EMBL" id="AM114193">
    <property type="protein sequence ID" value="CAJ36954.1"/>
    <property type="molecule type" value="Genomic_DNA"/>
</dbReference>
<evidence type="ECO:0008006" key="4">
    <source>
        <dbReference type="Google" id="ProtNLM"/>
    </source>
</evidence>